<keyword evidence="1" id="KW-0732">Signal</keyword>
<dbReference type="InterPro" id="IPR046925">
    <property type="entry name" value="WD-like_fungi"/>
</dbReference>
<evidence type="ECO:0000256" key="1">
    <source>
        <dbReference type="SAM" id="SignalP"/>
    </source>
</evidence>
<reference evidence="3" key="1">
    <citation type="submission" date="2020-05" db="EMBL/GenBank/DDBJ databases">
        <title>Mycena genomes resolve the evolution of fungal bioluminescence.</title>
        <authorList>
            <person name="Tsai I.J."/>
        </authorList>
    </citation>
    <scope>NUCLEOTIDE SEQUENCE</scope>
    <source>
        <strain evidence="3">CCC161011</strain>
    </source>
</reference>
<dbReference type="OrthoDB" id="2980148at2759"/>
<organism evidence="3 4">
    <name type="scientific">Mycena venus</name>
    <dbReference type="NCBI Taxonomy" id="2733690"/>
    <lineage>
        <taxon>Eukaryota</taxon>
        <taxon>Fungi</taxon>
        <taxon>Dikarya</taxon>
        <taxon>Basidiomycota</taxon>
        <taxon>Agaricomycotina</taxon>
        <taxon>Agaricomycetes</taxon>
        <taxon>Agaricomycetidae</taxon>
        <taxon>Agaricales</taxon>
        <taxon>Marasmiineae</taxon>
        <taxon>Mycenaceae</taxon>
        <taxon>Mycena</taxon>
    </lineage>
</organism>
<proteinExistence type="predicted"/>
<feature type="domain" description="WD-like" evidence="2">
    <location>
        <begin position="69"/>
        <end position="178"/>
    </location>
</feature>
<feature type="chain" id="PRO_5034385408" description="WD-like domain-containing protein" evidence="1">
    <location>
        <begin position="23"/>
        <end position="180"/>
    </location>
</feature>
<dbReference type="EMBL" id="JACAZI010000010">
    <property type="protein sequence ID" value="KAF7350221.1"/>
    <property type="molecule type" value="Genomic_DNA"/>
</dbReference>
<keyword evidence="4" id="KW-1185">Reference proteome</keyword>
<evidence type="ECO:0000313" key="3">
    <source>
        <dbReference type="EMBL" id="KAF7350221.1"/>
    </source>
</evidence>
<dbReference type="Pfam" id="PF20493">
    <property type="entry name" value="WD-like_fungi"/>
    <property type="match status" value="1"/>
</dbReference>
<dbReference type="AlphaFoldDB" id="A0A8H6Y106"/>
<name>A0A8H6Y106_9AGAR</name>
<evidence type="ECO:0000313" key="4">
    <source>
        <dbReference type="Proteomes" id="UP000620124"/>
    </source>
</evidence>
<evidence type="ECO:0000259" key="2">
    <source>
        <dbReference type="Pfam" id="PF20493"/>
    </source>
</evidence>
<protein>
    <recommendedName>
        <fullName evidence="2">WD-like domain-containing protein</fullName>
    </recommendedName>
</protein>
<sequence>MQFSINLSVTAVLALAAGLVSAAPSPHDTHFVVSHHAIQASGYNLTYWSEAPGSVAVRAPAPVPRSCAATDIVTCSSTHAASNAVCSELLATIRANPNVVIGSSPRAVCLGTASATECCTSWSQDVGAMLQGQLLDAATKVFNVCFAPSNTNESGLARQVALNGGCLTQCLSNRPTGCTD</sequence>
<dbReference type="Proteomes" id="UP000620124">
    <property type="component" value="Unassembled WGS sequence"/>
</dbReference>
<feature type="signal peptide" evidence="1">
    <location>
        <begin position="1"/>
        <end position="22"/>
    </location>
</feature>
<comment type="caution">
    <text evidence="3">The sequence shown here is derived from an EMBL/GenBank/DDBJ whole genome shotgun (WGS) entry which is preliminary data.</text>
</comment>
<gene>
    <name evidence="3" type="ORF">MVEN_01325300</name>
</gene>
<accession>A0A8H6Y106</accession>